<gene>
    <name evidence="1" type="ORF">DXU93_03395</name>
</gene>
<accession>A0A3E1EZ79</accession>
<sequence>MKVELENIDLMLPTEEEAVNRTFTIEDDGEILQISFLGEDDDQNGLISLTKDNASILRDVLTTFLNNRLKD</sequence>
<organism evidence="1 2">
    <name type="scientific">Brumimicrobium aurantiacum</name>
    <dbReference type="NCBI Taxonomy" id="1737063"/>
    <lineage>
        <taxon>Bacteria</taxon>
        <taxon>Pseudomonadati</taxon>
        <taxon>Bacteroidota</taxon>
        <taxon>Flavobacteriia</taxon>
        <taxon>Flavobacteriales</taxon>
        <taxon>Crocinitomicaceae</taxon>
        <taxon>Brumimicrobium</taxon>
    </lineage>
</organism>
<dbReference type="Proteomes" id="UP000257127">
    <property type="component" value="Unassembled WGS sequence"/>
</dbReference>
<evidence type="ECO:0000313" key="1">
    <source>
        <dbReference type="EMBL" id="RFC54879.1"/>
    </source>
</evidence>
<protein>
    <submittedName>
        <fullName evidence="1">Uncharacterized protein</fullName>
    </submittedName>
</protein>
<comment type="caution">
    <text evidence="1">The sequence shown here is derived from an EMBL/GenBank/DDBJ whole genome shotgun (WGS) entry which is preliminary data.</text>
</comment>
<keyword evidence="2" id="KW-1185">Reference proteome</keyword>
<dbReference type="EMBL" id="QURB01000002">
    <property type="protein sequence ID" value="RFC54879.1"/>
    <property type="molecule type" value="Genomic_DNA"/>
</dbReference>
<evidence type="ECO:0000313" key="2">
    <source>
        <dbReference type="Proteomes" id="UP000257127"/>
    </source>
</evidence>
<reference evidence="1 2" key="1">
    <citation type="submission" date="2018-08" db="EMBL/GenBank/DDBJ databases">
        <title>The draft genome squence of Brumimicrobium sp. N62.</title>
        <authorList>
            <person name="Du Z.-J."/>
            <person name="Luo H.-R."/>
        </authorList>
    </citation>
    <scope>NUCLEOTIDE SEQUENCE [LARGE SCALE GENOMIC DNA]</scope>
    <source>
        <strain evidence="1 2">N62</strain>
    </source>
</reference>
<proteinExistence type="predicted"/>
<name>A0A3E1EZ79_9FLAO</name>
<dbReference type="RefSeq" id="WP_116879858.1">
    <property type="nucleotide sequence ID" value="NZ_QURB01000002.1"/>
</dbReference>
<dbReference type="AlphaFoldDB" id="A0A3E1EZ79"/>